<dbReference type="EMBL" id="JACHMV010000001">
    <property type="protein sequence ID" value="MBB4773564.1"/>
    <property type="molecule type" value="Genomic_DNA"/>
</dbReference>
<evidence type="ECO:0000313" key="6">
    <source>
        <dbReference type="Proteomes" id="UP001501427"/>
    </source>
</evidence>
<reference evidence="3" key="1">
    <citation type="journal article" date="2014" name="Int. J. Syst. Evol. Microbiol.">
        <title>Complete genome of a new Firmicutes species belonging to the dominant human colonic microbiota ('Ruminococcus bicirculans') reveals two chromosomes and a selective capacity to utilize plant glucans.</title>
        <authorList>
            <consortium name="NISC Comparative Sequencing Program"/>
            <person name="Wegmann U."/>
            <person name="Louis P."/>
            <person name="Goesmann A."/>
            <person name="Henrissat B."/>
            <person name="Duncan S.H."/>
            <person name="Flint H.J."/>
        </authorList>
    </citation>
    <scope>NUCLEOTIDE SEQUENCE</scope>
    <source>
        <strain evidence="3">JCM 10667</strain>
    </source>
</reference>
<dbReference type="AlphaFoldDB" id="A0A7W7IAS0"/>
<protein>
    <submittedName>
        <fullName evidence="4">Uncharacterized protein</fullName>
    </submittedName>
</protein>
<proteinExistence type="predicted"/>
<keyword evidence="6" id="KW-1185">Reference proteome</keyword>
<feature type="transmembrane region" description="Helical" evidence="2">
    <location>
        <begin position="435"/>
        <end position="457"/>
    </location>
</feature>
<evidence type="ECO:0000256" key="2">
    <source>
        <dbReference type="SAM" id="Phobius"/>
    </source>
</evidence>
<accession>A0A7W7IAS0</accession>
<dbReference type="EMBL" id="BAAAHD010000023">
    <property type="protein sequence ID" value="GAA0563197.1"/>
    <property type="molecule type" value="Genomic_DNA"/>
</dbReference>
<keyword evidence="2" id="KW-0812">Transmembrane</keyword>
<feature type="compositionally biased region" description="Basic and acidic residues" evidence="1">
    <location>
        <begin position="311"/>
        <end position="333"/>
    </location>
</feature>
<name>A0A7W7IAS0_9ACTN</name>
<dbReference type="RefSeq" id="WP_184881742.1">
    <property type="nucleotide sequence ID" value="NZ_BAAAHD010000023.1"/>
</dbReference>
<feature type="compositionally biased region" description="Basic and acidic residues" evidence="1">
    <location>
        <begin position="750"/>
        <end position="759"/>
    </location>
</feature>
<feature type="region of interest" description="Disordered" evidence="1">
    <location>
        <begin position="714"/>
        <end position="768"/>
    </location>
</feature>
<organism evidence="4 5">
    <name type="scientific">Actinomadura livida</name>
    <dbReference type="NCBI Taxonomy" id="79909"/>
    <lineage>
        <taxon>Bacteria</taxon>
        <taxon>Bacillati</taxon>
        <taxon>Actinomycetota</taxon>
        <taxon>Actinomycetes</taxon>
        <taxon>Streptosporangiales</taxon>
        <taxon>Thermomonosporaceae</taxon>
        <taxon>Actinomadura</taxon>
    </lineage>
</organism>
<evidence type="ECO:0000313" key="3">
    <source>
        <dbReference type="EMBL" id="GAA0563197.1"/>
    </source>
</evidence>
<sequence length="768" mass="86232">MSEPQRPAWWRPPSPAARNAAPGSGARNTAGRDFRAGIVAENIYGDVRYEVRQDASPAEKFAVAKNYIAGGRMRSAEELIREAVANGFVSADDPSSLANEVAYYWTLTVLGDRSFDLLDKEQFDQIRQARDLARRGPGDQWNDAHRVLTELIDCLETQEERGTLAPERLDAFFAEFQRLNPVHREEIRRHLDMILSGVFQDRLAAHDAETVRTERIGDDREGRVWKFFEPVPAEPLRVPVHWPALELAQWTMAIWGAVMAVAGLVLAAVLVASVSWRTAVVSGVLLLVFGTLTAYVAPGLLPIRYAPTPTRDPRGSRRRSQSPERRRFADHVHGSVQRQYAKRAPSSPLQRPLWTAATRRTRTTLANEIIEVYGDKGIAPTRIDWLIAWHAEEDERAWAAGKVRDPKRLLRIAGLAAGVIGVVAAWYLAMPQMQWAHPVIANIAMGWLLVGVVLLAVGRADVHLVRHYTHRAWRTAYEKRFVREGQAYRRRLMLLSNRPADDEMARWLDFDKIYLKTLAMNQYGLSSRDVIAHAFLTEAAPNCRRARVSNGPSRFSAYAVWVFLLTGSGVRQVRVHLDFPTGIVKDQQRMAFRYDSLASARTTEYGIRFDDGRRERLLPGAQGNGHRREVRAPDKSALVFFQVFRLSLVDGKYIEITVENLEEWLLRRAGEMRNGTPAEMPDTSDLTGALSILEAVAADGGEWIMRARARRRRNAAPGSDALWPPVPPPRPRPEPPGDPLAGPYPARHSPPSDDGRRPDGANGEHGVR</sequence>
<evidence type="ECO:0000256" key="1">
    <source>
        <dbReference type="SAM" id="MobiDB-lite"/>
    </source>
</evidence>
<dbReference type="Proteomes" id="UP001501427">
    <property type="component" value="Unassembled WGS sequence"/>
</dbReference>
<dbReference type="Proteomes" id="UP000549343">
    <property type="component" value="Unassembled WGS sequence"/>
</dbReference>
<keyword evidence="2" id="KW-0472">Membrane</keyword>
<evidence type="ECO:0000313" key="5">
    <source>
        <dbReference type="Proteomes" id="UP000549343"/>
    </source>
</evidence>
<feature type="compositionally biased region" description="Low complexity" evidence="1">
    <location>
        <begin position="16"/>
        <end position="28"/>
    </location>
</feature>
<feature type="region of interest" description="Disordered" evidence="1">
    <location>
        <begin position="1"/>
        <end position="29"/>
    </location>
</feature>
<feature type="compositionally biased region" description="Pro residues" evidence="1">
    <location>
        <begin position="724"/>
        <end position="738"/>
    </location>
</feature>
<reference evidence="4 5" key="3">
    <citation type="submission" date="2020-08" db="EMBL/GenBank/DDBJ databases">
        <title>Sequencing the genomes of 1000 actinobacteria strains.</title>
        <authorList>
            <person name="Klenk H.-P."/>
        </authorList>
    </citation>
    <scope>NUCLEOTIDE SEQUENCE [LARGE SCALE GENOMIC DNA]</scope>
    <source>
        <strain evidence="4 5">DSM 44772</strain>
    </source>
</reference>
<reference evidence="6" key="2">
    <citation type="journal article" date="2019" name="Int. J. Syst. Evol. Microbiol.">
        <title>The Global Catalogue of Microorganisms (GCM) 10K type strain sequencing project: providing services to taxonomists for standard genome sequencing and annotation.</title>
        <authorList>
            <consortium name="The Broad Institute Genomics Platform"/>
            <consortium name="The Broad Institute Genome Sequencing Center for Infectious Disease"/>
            <person name="Wu L."/>
            <person name="Ma J."/>
        </authorList>
    </citation>
    <scope>NUCLEOTIDE SEQUENCE [LARGE SCALE GENOMIC DNA]</scope>
    <source>
        <strain evidence="6">JCM 10667</strain>
    </source>
</reference>
<gene>
    <name evidence="4" type="ORF">F4557_001982</name>
    <name evidence="3" type="ORF">GCM10009546_26800</name>
</gene>
<comment type="caution">
    <text evidence="4">The sequence shown here is derived from an EMBL/GenBank/DDBJ whole genome shotgun (WGS) entry which is preliminary data.</text>
</comment>
<keyword evidence="2" id="KW-1133">Transmembrane helix</keyword>
<feature type="transmembrane region" description="Helical" evidence="2">
    <location>
        <begin position="252"/>
        <end position="274"/>
    </location>
</feature>
<feature type="transmembrane region" description="Helical" evidence="2">
    <location>
        <begin position="409"/>
        <end position="429"/>
    </location>
</feature>
<reference evidence="3" key="4">
    <citation type="submission" date="2023-12" db="EMBL/GenBank/DDBJ databases">
        <authorList>
            <person name="Sun Q."/>
            <person name="Inoue M."/>
        </authorList>
    </citation>
    <scope>NUCLEOTIDE SEQUENCE</scope>
    <source>
        <strain evidence="3">JCM 10667</strain>
    </source>
</reference>
<feature type="region of interest" description="Disordered" evidence="1">
    <location>
        <begin position="307"/>
        <end position="336"/>
    </location>
</feature>
<feature type="transmembrane region" description="Helical" evidence="2">
    <location>
        <begin position="280"/>
        <end position="301"/>
    </location>
</feature>
<evidence type="ECO:0000313" key="4">
    <source>
        <dbReference type="EMBL" id="MBB4773564.1"/>
    </source>
</evidence>